<gene>
    <name evidence="2" type="ORF">IQ247_01915</name>
</gene>
<reference evidence="2" key="1">
    <citation type="submission" date="2020-10" db="EMBL/GenBank/DDBJ databases">
        <authorList>
            <person name="Castelo-Branco R."/>
            <person name="Eusebio N."/>
            <person name="Adriana R."/>
            <person name="Vieira A."/>
            <person name="Brugerolle De Fraissinette N."/>
            <person name="Rezende De Castro R."/>
            <person name="Schneider M.P."/>
            <person name="Vasconcelos V."/>
            <person name="Leao P.N."/>
        </authorList>
    </citation>
    <scope>NUCLEOTIDE SEQUENCE</scope>
    <source>
        <strain evidence="2">LEGE 06105</strain>
    </source>
</reference>
<proteinExistence type="predicted"/>
<name>A0A8J7JRL9_9CYAN</name>
<dbReference type="SUPFAM" id="SSF52540">
    <property type="entry name" value="P-loop containing nucleoside triphosphate hydrolases"/>
    <property type="match status" value="1"/>
</dbReference>
<dbReference type="Proteomes" id="UP000620559">
    <property type="component" value="Unassembled WGS sequence"/>
</dbReference>
<evidence type="ECO:0000313" key="2">
    <source>
        <dbReference type="EMBL" id="MBE9211484.1"/>
    </source>
</evidence>
<organism evidence="2 3">
    <name type="scientific">Plectonema cf. radiosum LEGE 06105</name>
    <dbReference type="NCBI Taxonomy" id="945769"/>
    <lineage>
        <taxon>Bacteria</taxon>
        <taxon>Bacillati</taxon>
        <taxon>Cyanobacteriota</taxon>
        <taxon>Cyanophyceae</taxon>
        <taxon>Oscillatoriophycideae</taxon>
        <taxon>Oscillatoriales</taxon>
        <taxon>Microcoleaceae</taxon>
        <taxon>Plectonema</taxon>
    </lineage>
</organism>
<dbReference type="RefSeq" id="WP_193916491.1">
    <property type="nucleotide sequence ID" value="NZ_JADEWL010000004.1"/>
</dbReference>
<keyword evidence="3" id="KW-1185">Reference proteome</keyword>
<feature type="domain" description="AAA+ ATPase" evidence="1">
    <location>
        <begin position="59"/>
        <end position="309"/>
    </location>
</feature>
<keyword evidence="2" id="KW-0067">ATP-binding</keyword>
<dbReference type="InterPro" id="IPR003593">
    <property type="entry name" value="AAA+_ATPase"/>
</dbReference>
<comment type="caution">
    <text evidence="2">The sequence shown here is derived from an EMBL/GenBank/DDBJ whole genome shotgun (WGS) entry which is preliminary data.</text>
</comment>
<dbReference type="SMART" id="SM00382">
    <property type="entry name" value="AAA"/>
    <property type="match status" value="1"/>
</dbReference>
<sequence length="699" mass="79523">MTSIDKIIQREVNPFGLINPKPGNFWEEKQDSSNSVDSIHQEVITEVEGFLDLVIKDNRSRTLLLFGDSGSGKSYLLGRLKRTLNSKAFFAYIGPWANSDYIWRHVLRSTVDSLIQTPEGQQESQLMLWLKNLSAFTKSNNSWLFLQSDRRKFIQHLKRTYNIAGLYNPDFFFGVLYDLTIPELYPIACEWLRGDDLSEESMQALKVSRCIDSEDAAKNILANLSRISTQTQPIVLCFDNLDNIPRNPDGSQDFQSLFNVNTTIHNSYLKNFLVIISIITNTWKRNSDQINNSADKARIDKALKLKNINLEQVEALWAYQLKPLHQQADSQPKSAIFPLTRQFLTESFLGGKTLPRNALTIAKNEYYRYKLSLIDSTAIPRQEESAKNVKIGIKIPGQDKPPLVITTTQAAKDKPTIAAEFELIWQKEYNKIQEKISKITLLSAPDLIGNLKEALEALQVQGIKQKLISGKYAGYSLSYLQPGKRERVGIVWTEDSNMTSFFNIMNASLKAIQNQLCDKLYLIRISNVGNGKLKGYQLYQQIFTGTQNIHIKPKLSSVHVLATYHSLVNAALAHELVIGGKTINLPELQSLVRESQFLDKCTLLQSLEIIAKVNPTEEKEEGRNQTIRDWRPVNNFLFNLVKTEKCMAVYTLISNCTTEFSDVSESDVKLLIQSLCEEKKVKIINTEKKLQDQLILLNV</sequence>
<dbReference type="GO" id="GO:0005524">
    <property type="term" value="F:ATP binding"/>
    <property type="evidence" value="ECO:0007669"/>
    <property type="project" value="UniProtKB-KW"/>
</dbReference>
<evidence type="ECO:0000313" key="3">
    <source>
        <dbReference type="Proteomes" id="UP000620559"/>
    </source>
</evidence>
<dbReference type="AlphaFoldDB" id="A0A8J7JRL9"/>
<evidence type="ECO:0000259" key="1">
    <source>
        <dbReference type="SMART" id="SM00382"/>
    </source>
</evidence>
<protein>
    <submittedName>
        <fullName evidence="2">ATP-binding protein</fullName>
    </submittedName>
</protein>
<keyword evidence="2" id="KW-0547">Nucleotide-binding</keyword>
<dbReference type="EMBL" id="JADEWL010000004">
    <property type="protein sequence ID" value="MBE9211484.1"/>
    <property type="molecule type" value="Genomic_DNA"/>
</dbReference>
<dbReference type="InterPro" id="IPR027417">
    <property type="entry name" value="P-loop_NTPase"/>
</dbReference>
<dbReference type="Gene3D" id="3.40.50.300">
    <property type="entry name" value="P-loop containing nucleotide triphosphate hydrolases"/>
    <property type="match status" value="1"/>
</dbReference>
<accession>A0A8J7JRL9</accession>